<evidence type="ECO:0000256" key="2">
    <source>
        <dbReference type="SAM" id="MobiDB-lite"/>
    </source>
</evidence>
<evidence type="ECO:0008006" key="8">
    <source>
        <dbReference type="Google" id="ProtNLM"/>
    </source>
</evidence>
<evidence type="ECO:0000313" key="6">
    <source>
        <dbReference type="Proteomes" id="UP000002051"/>
    </source>
</evidence>
<dbReference type="AlphaFoldDB" id="G7K1R7"/>
<feature type="region of interest" description="Disordered" evidence="2">
    <location>
        <begin position="60"/>
        <end position="95"/>
    </location>
</feature>
<gene>
    <name evidence="5" type="primary">11426699</name>
    <name evidence="3" type="ordered locus">MTR_5g078500</name>
    <name evidence="4" type="ORF">MtrunA17_Chr5g0434741</name>
</gene>
<dbReference type="PaxDb" id="3880-AES99265"/>
<evidence type="ECO:0000256" key="1">
    <source>
        <dbReference type="SAM" id="Coils"/>
    </source>
</evidence>
<dbReference type="EnsemblPlants" id="AES99265">
    <property type="protein sequence ID" value="AES99265"/>
    <property type="gene ID" value="MTR_5g078500"/>
</dbReference>
<feature type="region of interest" description="Disordered" evidence="2">
    <location>
        <begin position="1"/>
        <end position="22"/>
    </location>
</feature>
<reference evidence="5" key="3">
    <citation type="submission" date="2015-04" db="UniProtKB">
        <authorList>
            <consortium name="EnsemblPlants"/>
        </authorList>
    </citation>
    <scope>IDENTIFICATION</scope>
    <source>
        <strain evidence="5">cv. Jemalong A17</strain>
    </source>
</reference>
<keyword evidence="6" id="KW-1185">Reference proteome</keyword>
<dbReference type="HOGENOM" id="CLU_017941_0_0_1"/>
<accession>G7K1R7</accession>
<reference evidence="4" key="5">
    <citation type="journal article" date="2018" name="Nat. Plants">
        <title>Whole-genome landscape of Medicago truncatula symbiotic genes.</title>
        <authorList>
            <person name="Pecrix Y."/>
            <person name="Gamas P."/>
            <person name="Carrere S."/>
        </authorList>
    </citation>
    <scope>NUCLEOTIDE SEQUENCE</scope>
    <source>
        <tissue evidence="4">Leaves</tissue>
    </source>
</reference>
<dbReference type="Gene3D" id="1.10.287.1490">
    <property type="match status" value="1"/>
</dbReference>
<reference evidence="3 6" key="2">
    <citation type="journal article" date="2014" name="BMC Genomics">
        <title>An improved genome release (version Mt4.0) for the model legume Medicago truncatula.</title>
        <authorList>
            <person name="Tang H."/>
            <person name="Krishnakumar V."/>
            <person name="Bidwell S."/>
            <person name="Rosen B."/>
            <person name="Chan A."/>
            <person name="Zhou S."/>
            <person name="Gentzbittel L."/>
            <person name="Childs K.L."/>
            <person name="Yandell M."/>
            <person name="Gundlach H."/>
            <person name="Mayer K.F."/>
            <person name="Schwartz D.C."/>
            <person name="Town C.D."/>
        </authorList>
    </citation>
    <scope>GENOME REANNOTATION</scope>
    <source>
        <strain evidence="5 6">cv. Jemalong A17</strain>
    </source>
</reference>
<feature type="compositionally biased region" description="Basic and acidic residues" evidence="2">
    <location>
        <begin position="68"/>
        <end position="77"/>
    </location>
</feature>
<reference evidence="7" key="4">
    <citation type="journal article" date="2018" name="Nat. Plants">
        <title>Whole-genome landscape of Medicago truncatula symbiotic genes.</title>
        <authorList>
            <person name="Pecrix Y."/>
            <person name="Staton S.E."/>
            <person name="Sallet E."/>
            <person name="Lelandais-Briere C."/>
            <person name="Moreau S."/>
            <person name="Carrere S."/>
            <person name="Blein T."/>
            <person name="Jardinaud M.F."/>
            <person name="Latrasse D."/>
            <person name="Zouine M."/>
            <person name="Zahm M."/>
            <person name="Kreplak J."/>
            <person name="Mayjonade B."/>
            <person name="Satge C."/>
            <person name="Perez M."/>
            <person name="Cauet S."/>
            <person name="Marande W."/>
            <person name="Chantry-Darmon C."/>
            <person name="Lopez-Roques C."/>
            <person name="Bouchez O."/>
            <person name="Berard A."/>
            <person name="Debelle F."/>
            <person name="Munos S."/>
            <person name="Bendahmane A."/>
            <person name="Berges H."/>
            <person name="Niebel A."/>
            <person name="Buitink J."/>
            <person name="Frugier F."/>
            <person name="Benhamed M."/>
            <person name="Crespi M."/>
            <person name="Gouzy J."/>
            <person name="Gamas P."/>
        </authorList>
    </citation>
    <scope>NUCLEOTIDE SEQUENCE [LARGE SCALE GENOMIC DNA]</scope>
    <source>
        <strain evidence="7">cv. Jemalong A17</strain>
    </source>
</reference>
<evidence type="ECO:0000313" key="5">
    <source>
        <dbReference type="EnsemblPlants" id="AES99265"/>
    </source>
</evidence>
<sequence>MDVEASDTPKICGGGDDDNVKKEPVSCQDFESSFRTCCSKHDTATLPVKRLFDNSNSLHTVKKSKASPYDDHSKHGDGILSSSTAKKPRKSADESFSSLMKELRLVQNSFKKCKRKRRVEKERLQSVKKDIEECCKELEDKNNQVSRFNEIHDVMKGKVEMTEEELRALSQKVAECTVELQVKEKDLDAMNKLVGEEAEKLESAKKKSMHIISEMKNSCALMKEFESKQKQFKGWVKELESKEKLCQERVEELESKEKHYEEWVKKLDSREKQLEDCMKEFESKEKELEGRMNELDTKEIQLEG</sequence>
<reference evidence="3 6" key="1">
    <citation type="journal article" date="2011" name="Nature">
        <title>The Medicago genome provides insight into the evolution of rhizobial symbioses.</title>
        <authorList>
            <person name="Young N.D."/>
            <person name="Debelle F."/>
            <person name="Oldroyd G.E."/>
            <person name="Geurts R."/>
            <person name="Cannon S.B."/>
            <person name="Udvardi M.K."/>
            <person name="Benedito V.A."/>
            <person name="Mayer K.F."/>
            <person name="Gouzy J."/>
            <person name="Schoof H."/>
            <person name="Van de Peer Y."/>
            <person name="Proost S."/>
            <person name="Cook D.R."/>
            <person name="Meyers B.C."/>
            <person name="Spannagl M."/>
            <person name="Cheung F."/>
            <person name="De Mita S."/>
            <person name="Krishnakumar V."/>
            <person name="Gundlach H."/>
            <person name="Zhou S."/>
            <person name="Mudge J."/>
            <person name="Bharti A.K."/>
            <person name="Murray J.D."/>
            <person name="Naoumkina M.A."/>
            <person name="Rosen B."/>
            <person name="Silverstein K.A."/>
            <person name="Tang H."/>
            <person name="Rombauts S."/>
            <person name="Zhao P.X."/>
            <person name="Zhou P."/>
            <person name="Barbe V."/>
            <person name="Bardou P."/>
            <person name="Bechner M."/>
            <person name="Bellec A."/>
            <person name="Berger A."/>
            <person name="Berges H."/>
            <person name="Bidwell S."/>
            <person name="Bisseling T."/>
            <person name="Choisne N."/>
            <person name="Couloux A."/>
            <person name="Denny R."/>
            <person name="Deshpande S."/>
            <person name="Dai X."/>
            <person name="Doyle J.J."/>
            <person name="Dudez A.M."/>
            <person name="Farmer A.D."/>
            <person name="Fouteau S."/>
            <person name="Franken C."/>
            <person name="Gibelin C."/>
            <person name="Gish J."/>
            <person name="Goldstein S."/>
            <person name="Gonzalez A.J."/>
            <person name="Green P.J."/>
            <person name="Hallab A."/>
            <person name="Hartog M."/>
            <person name="Hua A."/>
            <person name="Humphray S.J."/>
            <person name="Jeong D.H."/>
            <person name="Jing Y."/>
            <person name="Jocker A."/>
            <person name="Kenton S.M."/>
            <person name="Kim D.J."/>
            <person name="Klee K."/>
            <person name="Lai H."/>
            <person name="Lang C."/>
            <person name="Lin S."/>
            <person name="Macmil S.L."/>
            <person name="Magdelenat G."/>
            <person name="Matthews L."/>
            <person name="McCorrison J."/>
            <person name="Monaghan E.L."/>
            <person name="Mun J.H."/>
            <person name="Najar F.Z."/>
            <person name="Nicholson C."/>
            <person name="Noirot C."/>
            <person name="O'Bleness M."/>
            <person name="Paule C.R."/>
            <person name="Poulain J."/>
            <person name="Prion F."/>
            <person name="Qin B."/>
            <person name="Qu C."/>
            <person name="Retzel E.F."/>
            <person name="Riddle C."/>
            <person name="Sallet E."/>
            <person name="Samain S."/>
            <person name="Samson N."/>
            <person name="Sanders I."/>
            <person name="Saurat O."/>
            <person name="Scarpelli C."/>
            <person name="Schiex T."/>
            <person name="Segurens B."/>
            <person name="Severin A.J."/>
            <person name="Sherrier D.J."/>
            <person name="Shi R."/>
            <person name="Sims S."/>
            <person name="Singer S.R."/>
            <person name="Sinharoy S."/>
            <person name="Sterck L."/>
            <person name="Viollet A."/>
            <person name="Wang B.B."/>
            <person name="Wang K."/>
            <person name="Wang M."/>
            <person name="Wang X."/>
            <person name="Warfsmann J."/>
            <person name="Weissenbach J."/>
            <person name="White D.D."/>
            <person name="White J.D."/>
            <person name="Wiley G.B."/>
            <person name="Wincker P."/>
            <person name="Xing Y."/>
            <person name="Yang L."/>
            <person name="Yao Z."/>
            <person name="Ying F."/>
            <person name="Zhai J."/>
            <person name="Zhou L."/>
            <person name="Zuber A."/>
            <person name="Denarie J."/>
            <person name="Dixon R.A."/>
            <person name="May G.D."/>
            <person name="Schwartz D.C."/>
            <person name="Rogers J."/>
            <person name="Quetier F."/>
            <person name="Town C.D."/>
            <person name="Roe B.A."/>
        </authorList>
    </citation>
    <scope>NUCLEOTIDE SEQUENCE [LARGE SCALE GENOMIC DNA]</scope>
    <source>
        <strain evidence="3">A17</strain>
        <strain evidence="5 6">cv. Jemalong A17</strain>
    </source>
</reference>
<evidence type="ECO:0000313" key="7">
    <source>
        <dbReference type="Proteomes" id="UP000265566"/>
    </source>
</evidence>
<dbReference type="EMBL" id="PSQE01000005">
    <property type="protein sequence ID" value="RHN56925.1"/>
    <property type="molecule type" value="Genomic_DNA"/>
</dbReference>
<evidence type="ECO:0000313" key="3">
    <source>
        <dbReference type="EMBL" id="AES99265.1"/>
    </source>
</evidence>
<dbReference type="Gramene" id="rna32394">
    <property type="protein sequence ID" value="RHN56925.1"/>
    <property type="gene ID" value="gene32394"/>
</dbReference>
<dbReference type="EMBL" id="CM001221">
    <property type="protein sequence ID" value="AES99265.1"/>
    <property type="molecule type" value="Genomic_DNA"/>
</dbReference>
<proteinExistence type="predicted"/>
<dbReference type="SUPFAM" id="SSF57997">
    <property type="entry name" value="Tropomyosin"/>
    <property type="match status" value="1"/>
</dbReference>
<feature type="region of interest" description="Disordered" evidence="2">
    <location>
        <begin position="285"/>
        <end position="304"/>
    </location>
</feature>
<dbReference type="Proteomes" id="UP000265566">
    <property type="component" value="Chromosome 5"/>
</dbReference>
<organism evidence="3 6">
    <name type="scientific">Medicago truncatula</name>
    <name type="common">Barrel medic</name>
    <name type="synonym">Medicago tribuloides</name>
    <dbReference type="NCBI Taxonomy" id="3880"/>
    <lineage>
        <taxon>Eukaryota</taxon>
        <taxon>Viridiplantae</taxon>
        <taxon>Streptophyta</taxon>
        <taxon>Embryophyta</taxon>
        <taxon>Tracheophyta</taxon>
        <taxon>Spermatophyta</taxon>
        <taxon>Magnoliopsida</taxon>
        <taxon>eudicotyledons</taxon>
        <taxon>Gunneridae</taxon>
        <taxon>Pentapetalae</taxon>
        <taxon>rosids</taxon>
        <taxon>fabids</taxon>
        <taxon>Fabales</taxon>
        <taxon>Fabaceae</taxon>
        <taxon>Papilionoideae</taxon>
        <taxon>50 kb inversion clade</taxon>
        <taxon>NPAAA clade</taxon>
        <taxon>Hologalegina</taxon>
        <taxon>IRL clade</taxon>
        <taxon>Trifolieae</taxon>
        <taxon>Medicago</taxon>
    </lineage>
</organism>
<evidence type="ECO:0000313" key="4">
    <source>
        <dbReference type="EMBL" id="RHN56925.1"/>
    </source>
</evidence>
<name>G7K1R7_MEDTR</name>
<protein>
    <recommendedName>
        <fullName evidence="8">Frigida-LIKE protein</fullName>
    </recommendedName>
</protein>
<feature type="coiled-coil region" evidence="1">
    <location>
        <begin position="121"/>
        <end position="207"/>
    </location>
</feature>
<keyword evidence="1" id="KW-0175">Coiled coil</keyword>
<dbReference type="Proteomes" id="UP000002051">
    <property type="component" value="Chromosome 5"/>
</dbReference>